<organism evidence="1 2">
    <name type="scientific">Salmonella enterica subsp. arizonae</name>
    <dbReference type="NCBI Taxonomy" id="59203"/>
    <lineage>
        <taxon>Bacteria</taxon>
        <taxon>Pseudomonadati</taxon>
        <taxon>Pseudomonadota</taxon>
        <taxon>Gammaproteobacteria</taxon>
        <taxon>Enterobacterales</taxon>
        <taxon>Enterobacteriaceae</taxon>
        <taxon>Salmonella</taxon>
    </lineage>
</organism>
<name>A0A447QWK5_SALER</name>
<reference evidence="1 2" key="1">
    <citation type="submission" date="2018-12" db="EMBL/GenBank/DDBJ databases">
        <authorList>
            <consortium name="Pathogen Informatics"/>
        </authorList>
    </citation>
    <scope>NUCLEOTIDE SEQUENCE [LARGE SCALE GENOMIC DNA]</scope>
    <source>
        <strain evidence="1 2">NCTC10047</strain>
    </source>
</reference>
<dbReference type="InterPro" id="IPR021413">
    <property type="entry name" value="DUF3053"/>
</dbReference>
<dbReference type="AlphaFoldDB" id="A0A447QWK5"/>
<dbReference type="Proteomes" id="UP000275676">
    <property type="component" value="Chromosome"/>
</dbReference>
<dbReference type="Pfam" id="PF11254">
    <property type="entry name" value="DUF3053"/>
    <property type="match status" value="1"/>
</dbReference>
<accession>A0A447QWK5</accession>
<dbReference type="EMBL" id="LR134156">
    <property type="protein sequence ID" value="VEA74436.1"/>
    <property type="molecule type" value="Genomic_DNA"/>
</dbReference>
<proteinExistence type="predicted"/>
<evidence type="ECO:0000313" key="1">
    <source>
        <dbReference type="EMBL" id="VEA74436.1"/>
    </source>
</evidence>
<sequence>MQINVIFRYKIVWKGYPASLTWTILVSRQARRCRCAHFWVKGVLTMATGKSCSRWFAPVVALLMVFSLSGCFDKEGDQRKAFVDFLQNTAMRSGERLPTLTADQKKQFGPFVSDYAILYGYSQQVNQAMDSGLRPVVDSVNAIRVPQDYMTQREPLRQANGSLGVLAQQLQNAKLQADAAHGALKQADDLKPVFDQVYKKVVTVPADALQPLIPAAQIFTQQLVQVGDYIAQQGEQVSFVANGIQFPTSQQASQYNALIGPLASQHQAFNQAWTAAVNATQ</sequence>
<evidence type="ECO:0000313" key="2">
    <source>
        <dbReference type="Proteomes" id="UP000275676"/>
    </source>
</evidence>
<gene>
    <name evidence="1" type="ORF">NCTC10047_00219</name>
</gene>
<keyword evidence="1" id="KW-0449">Lipoprotein</keyword>
<protein>
    <submittedName>
        <fullName evidence="1">Lipoprotein</fullName>
    </submittedName>
</protein>